<evidence type="ECO:0000313" key="1">
    <source>
        <dbReference type="EMBL" id="AZN38543.1"/>
    </source>
</evidence>
<organism evidence="1 2">
    <name type="scientific">Paenibacillus albus</name>
    <dbReference type="NCBI Taxonomy" id="2495582"/>
    <lineage>
        <taxon>Bacteria</taxon>
        <taxon>Bacillati</taxon>
        <taxon>Bacillota</taxon>
        <taxon>Bacilli</taxon>
        <taxon>Bacillales</taxon>
        <taxon>Paenibacillaceae</taxon>
        <taxon>Paenibacillus</taxon>
    </lineage>
</organism>
<dbReference type="EMBL" id="CP034437">
    <property type="protein sequence ID" value="AZN38543.1"/>
    <property type="molecule type" value="Genomic_DNA"/>
</dbReference>
<reference evidence="2" key="1">
    <citation type="submission" date="2018-12" db="EMBL/GenBank/DDBJ databases">
        <title>Genome sequence of Peanibacillus sp.</title>
        <authorList>
            <person name="Subramani G."/>
            <person name="Srinivasan S."/>
            <person name="Kim M.K."/>
        </authorList>
    </citation>
    <scope>NUCLEOTIDE SEQUENCE [LARGE SCALE GENOMIC DNA]</scope>
    <source>
        <strain evidence="2">18JY67-1</strain>
    </source>
</reference>
<protein>
    <submittedName>
        <fullName evidence="1">Uncharacterized protein</fullName>
    </submittedName>
</protein>
<accession>A0A3S8ZYH0</accession>
<proteinExistence type="predicted"/>
<gene>
    <name evidence="1" type="ORF">EJC50_01795</name>
</gene>
<dbReference type="KEGG" id="palb:EJC50_01795"/>
<dbReference type="AlphaFoldDB" id="A0A3S8ZYH0"/>
<dbReference type="RefSeq" id="WP_126011755.1">
    <property type="nucleotide sequence ID" value="NZ_CP034437.1"/>
</dbReference>
<dbReference type="OrthoDB" id="2675985at2"/>
<keyword evidence="2" id="KW-1185">Reference proteome</keyword>
<dbReference type="Proteomes" id="UP000272528">
    <property type="component" value="Chromosome"/>
</dbReference>
<name>A0A3S8ZYH0_9BACL</name>
<sequence>MGFKLLKTGFVAISAAALLLQTQAPGLRPNIVEAAASNQYVYLNSTSTLSVQSANLLMQDKGLVLAFTATITNNGSQEMDLTDYWIKAIGKGGKVFKTTISDADKNKKSLAPKSSTNITYFSVVDNQTKLSDISLNIIKWDFTSSTYERKLGSIKAQSSATATAAPNQSKVMVVNNGKVKGHVTQSYVTQDQNYVYVTTSFLVENVGSSSVKLSGLNFSVQTDSYSVYDVNNSSLTDVTLQPNDQKTVTMQTKLPKAVYGKSVTLVVSTKDDPDQVNLPIGAFRTSALNAGGGSNVDKTGKVVAYQPMVMLLNNTKVKGALKQSFVTTDRNNVYVTTSFLLENVGSNSLKLSNLGLTLQTDSYSEFDVNTSSLADVTLQPKERKVITLHTILPITIAGKNVSLIVASKDAQTQASFQIGAFRLPTLAAAPAVEYGKSKVVYIDGQPINTTMNSSVIDQNDDNANMTIDFSVENNGDSSMAEPALEFSLKTKNNVSYPLDYEKEQNGQLLPGIEKSYVLTGELPSNIDLSTSQLVVKTAATSSDPAYIVSTYKVKSTNQQGNVGTSFTYDTDYQVKLNNIQRSALSDSDMLVADLTITNKSNTAKKVPSLSGYFLVDGVKVDTNSAAVGLDQIINIPANGTYNMVVYTKIPYTSTVKSISFVLTKPQQDKAAINLFRFSSQGVSAIPVYNNATSYVTKDIGRSSSVKLLQSSIFSDDTNNYFYTELEATNLETRSALLSNLGGYLQDDSGQIAPLEITEVKDKILPNGKVLLSASGKMTSSFNSKNYKLVLGEKLPADTNSTGQTTEYVTVKQVAYPMNNTASVAKTNFQDLNVSVYNLNMRNIFAVMDVSGNLQPDGVKLQLDYDLKVNNPYDVVAGKHKLMFEFVDQDIAKATYTKEYSFITAENGGEALSEGTSIPLTVVFQDPNFTDKVQSYKNYKLNIYDVYGDAKRLIASKNLQWFTKDNG</sequence>
<evidence type="ECO:0000313" key="2">
    <source>
        <dbReference type="Proteomes" id="UP000272528"/>
    </source>
</evidence>